<accession>A0A8E2EJF4</accession>
<evidence type="ECO:0000313" key="12">
    <source>
        <dbReference type="Proteomes" id="UP000250266"/>
    </source>
</evidence>
<feature type="domain" description="Fe2OG dioxygenase" evidence="10">
    <location>
        <begin position="221"/>
        <end position="352"/>
    </location>
</feature>
<dbReference type="InterPro" id="IPR027450">
    <property type="entry name" value="AlkB-like"/>
</dbReference>
<keyword evidence="12" id="KW-1185">Reference proteome</keyword>
<dbReference type="InterPro" id="IPR004574">
    <property type="entry name" value="Alkb"/>
</dbReference>
<evidence type="ECO:0000256" key="3">
    <source>
        <dbReference type="ARBA" id="ARBA00022723"/>
    </source>
</evidence>
<dbReference type="EMBL" id="KV744833">
    <property type="protein sequence ID" value="OCK84658.1"/>
    <property type="molecule type" value="Genomic_DNA"/>
</dbReference>
<dbReference type="InterPro" id="IPR037151">
    <property type="entry name" value="AlkB-like_sf"/>
</dbReference>
<gene>
    <name evidence="11" type="ORF">K432DRAFT_107599</name>
</gene>
<dbReference type="InterPro" id="IPR005123">
    <property type="entry name" value="Oxoglu/Fe-dep_dioxygenase_dom"/>
</dbReference>
<dbReference type="EC" id="1.14.11.53" evidence="2"/>
<keyword evidence="3 9" id="KW-0479">Metal-binding</keyword>
<reference evidence="11 12" key="1">
    <citation type="journal article" date="2016" name="Nat. Commun.">
        <title>Ectomycorrhizal ecology is imprinted in the genome of the dominant symbiotic fungus Cenococcum geophilum.</title>
        <authorList>
            <consortium name="DOE Joint Genome Institute"/>
            <person name="Peter M."/>
            <person name="Kohler A."/>
            <person name="Ohm R.A."/>
            <person name="Kuo A."/>
            <person name="Krutzmann J."/>
            <person name="Morin E."/>
            <person name="Arend M."/>
            <person name="Barry K.W."/>
            <person name="Binder M."/>
            <person name="Choi C."/>
            <person name="Clum A."/>
            <person name="Copeland A."/>
            <person name="Grisel N."/>
            <person name="Haridas S."/>
            <person name="Kipfer T."/>
            <person name="LaButti K."/>
            <person name="Lindquist E."/>
            <person name="Lipzen A."/>
            <person name="Maire R."/>
            <person name="Meier B."/>
            <person name="Mihaltcheva S."/>
            <person name="Molinier V."/>
            <person name="Murat C."/>
            <person name="Poggeler S."/>
            <person name="Quandt C.A."/>
            <person name="Sperisen C."/>
            <person name="Tritt A."/>
            <person name="Tisserant E."/>
            <person name="Crous P.W."/>
            <person name="Henrissat B."/>
            <person name="Nehls U."/>
            <person name="Egli S."/>
            <person name="Spatafora J.W."/>
            <person name="Grigoriev I.V."/>
            <person name="Martin F.M."/>
        </authorList>
    </citation>
    <scope>NUCLEOTIDE SEQUENCE [LARGE SCALE GENOMIC DNA]</scope>
    <source>
        <strain evidence="11 12">CBS 459.81</strain>
    </source>
</reference>
<dbReference type="SUPFAM" id="SSF51197">
    <property type="entry name" value="Clavaminate synthase-like"/>
    <property type="match status" value="1"/>
</dbReference>
<dbReference type="FunFam" id="2.60.120.590:FF:000014">
    <property type="entry name" value="Oxidoreductase, 2OG-Fe(II) oxygenase family family"/>
    <property type="match status" value="1"/>
</dbReference>
<evidence type="ECO:0000256" key="8">
    <source>
        <dbReference type="ARBA" id="ARBA00047565"/>
    </source>
</evidence>
<dbReference type="PANTHER" id="PTHR16557">
    <property type="entry name" value="ALKYLATED DNA REPAIR PROTEIN ALKB-RELATED"/>
    <property type="match status" value="1"/>
</dbReference>
<dbReference type="Proteomes" id="UP000250266">
    <property type="component" value="Unassembled WGS sequence"/>
</dbReference>
<dbReference type="GO" id="GO:0005634">
    <property type="term" value="C:nucleus"/>
    <property type="evidence" value="ECO:0007669"/>
    <property type="project" value="TreeGrafter"/>
</dbReference>
<feature type="binding site" evidence="9">
    <location>
        <position position="241"/>
    </location>
    <ligand>
        <name>Fe cation</name>
        <dbReference type="ChEBI" id="CHEBI:24875"/>
        <note>catalytic</note>
    </ligand>
</feature>
<evidence type="ECO:0000256" key="7">
    <source>
        <dbReference type="ARBA" id="ARBA00023026"/>
    </source>
</evidence>
<evidence type="ECO:0000256" key="9">
    <source>
        <dbReference type="PIRSR" id="PIRSR604574-2"/>
    </source>
</evidence>
<comment type="similarity">
    <text evidence="1">Belongs to the alkB family.</text>
</comment>
<dbReference type="Pfam" id="PF13532">
    <property type="entry name" value="2OG-FeII_Oxy_2"/>
    <property type="match status" value="1"/>
</dbReference>
<evidence type="ECO:0000256" key="6">
    <source>
        <dbReference type="ARBA" id="ARBA00023004"/>
    </source>
</evidence>
<keyword evidence="4" id="KW-0223">Dioxygenase</keyword>
<keyword evidence="7" id="KW-0843">Virulence</keyword>
<dbReference type="AlphaFoldDB" id="A0A8E2EJF4"/>
<dbReference type="Gene3D" id="2.60.120.590">
    <property type="entry name" value="Alpha-ketoglutarate-dependent dioxygenase AlkB-like"/>
    <property type="match status" value="1"/>
</dbReference>
<feature type="binding site" evidence="9">
    <location>
        <position position="239"/>
    </location>
    <ligand>
        <name>Fe cation</name>
        <dbReference type="ChEBI" id="CHEBI:24875"/>
        <note>catalytic</note>
    </ligand>
</feature>
<evidence type="ECO:0000256" key="4">
    <source>
        <dbReference type="ARBA" id="ARBA00022964"/>
    </source>
</evidence>
<evidence type="ECO:0000313" key="11">
    <source>
        <dbReference type="EMBL" id="OCK84658.1"/>
    </source>
</evidence>
<evidence type="ECO:0000256" key="5">
    <source>
        <dbReference type="ARBA" id="ARBA00023002"/>
    </source>
</evidence>
<protein>
    <recommendedName>
        <fullName evidence="2">mRNA N(6)-methyladenine demethylase</fullName>
        <ecNumber evidence="2">1.14.11.53</ecNumber>
    </recommendedName>
</protein>
<dbReference type="PANTHER" id="PTHR16557:SF2">
    <property type="entry name" value="NUCLEIC ACID DIOXYGENASE ALKBH1"/>
    <property type="match status" value="1"/>
</dbReference>
<comment type="catalytic activity">
    <reaction evidence="8">
        <text>an N(6)-methyladenosine in mRNA + 2-oxoglutarate + O2 = an adenosine in mRNA + formaldehyde + succinate + CO2</text>
        <dbReference type="Rhea" id="RHEA:49520"/>
        <dbReference type="Rhea" id="RHEA-COMP:12414"/>
        <dbReference type="Rhea" id="RHEA-COMP:12417"/>
        <dbReference type="ChEBI" id="CHEBI:15379"/>
        <dbReference type="ChEBI" id="CHEBI:16526"/>
        <dbReference type="ChEBI" id="CHEBI:16810"/>
        <dbReference type="ChEBI" id="CHEBI:16842"/>
        <dbReference type="ChEBI" id="CHEBI:30031"/>
        <dbReference type="ChEBI" id="CHEBI:74411"/>
        <dbReference type="ChEBI" id="CHEBI:74449"/>
        <dbReference type="EC" id="1.14.11.53"/>
    </reaction>
    <physiologicalReaction direction="left-to-right" evidence="8">
        <dbReference type="Rhea" id="RHEA:49521"/>
    </physiologicalReaction>
</comment>
<dbReference type="GO" id="GO:0005737">
    <property type="term" value="C:cytoplasm"/>
    <property type="evidence" value="ECO:0007669"/>
    <property type="project" value="TreeGrafter"/>
</dbReference>
<name>A0A8E2EJF4_9PEZI</name>
<sequence length="353" mass="39302">MDLAPALDPYEKPPDHIRNVYKKYQKMKLKDLDQDVDIIDFARGLSDGQKESLTVIRELEFDQLVPVLKAFEGPESAPRIMDSPIHIYEHLDLPGLHIIPRLLPTSTQLTLLSRLLHRDLSNPSHLTNIHTHYTLTYPSPSQPPSSSFFSTSPTSPHPLALPLSPTLHPPLPIHHLLTRKLRWLTLGGQYDWTLKRYPSTAPPAFPADIATLLASIFPETKPQAAIVNLYSPGDKLSVHRDVAEGSRAGLGSVSLGCEGVFVVGGTGRKERGEGREKDVTLTLRLPSGSAVYMSGEARFAWHGVPQIIAGTCPEELADWPAGMAEGVEEGVFEEWRGWMRNKRVNLNVRQMWD</sequence>
<dbReference type="GO" id="GO:1990931">
    <property type="term" value="F:mRNA N6-methyladenosine dioxygenase activity"/>
    <property type="evidence" value="ECO:0007669"/>
    <property type="project" value="UniProtKB-EC"/>
</dbReference>
<evidence type="ECO:0000256" key="1">
    <source>
        <dbReference type="ARBA" id="ARBA00007879"/>
    </source>
</evidence>
<keyword evidence="6 9" id="KW-0408">Iron</keyword>
<keyword evidence="5" id="KW-0560">Oxidoreductase</keyword>
<proteinExistence type="inferred from homology"/>
<feature type="binding site" evidence="9">
    <location>
        <position position="302"/>
    </location>
    <ligand>
        <name>Fe cation</name>
        <dbReference type="ChEBI" id="CHEBI:24875"/>
        <note>catalytic</note>
    </ligand>
</feature>
<evidence type="ECO:0000259" key="10">
    <source>
        <dbReference type="PROSITE" id="PS51471"/>
    </source>
</evidence>
<dbReference type="GO" id="GO:0046872">
    <property type="term" value="F:metal ion binding"/>
    <property type="evidence" value="ECO:0007669"/>
    <property type="project" value="UniProtKB-KW"/>
</dbReference>
<dbReference type="PROSITE" id="PS51471">
    <property type="entry name" value="FE2OG_OXY"/>
    <property type="match status" value="1"/>
</dbReference>
<comment type="cofactor">
    <cofactor evidence="9">
        <name>Fe(2+)</name>
        <dbReference type="ChEBI" id="CHEBI:29033"/>
    </cofactor>
    <text evidence="9">Binds 1 Fe(2+) ion per subunit.</text>
</comment>
<organism evidence="11 12">
    <name type="scientific">Lepidopterella palustris CBS 459.81</name>
    <dbReference type="NCBI Taxonomy" id="1314670"/>
    <lineage>
        <taxon>Eukaryota</taxon>
        <taxon>Fungi</taxon>
        <taxon>Dikarya</taxon>
        <taxon>Ascomycota</taxon>
        <taxon>Pezizomycotina</taxon>
        <taxon>Dothideomycetes</taxon>
        <taxon>Pleosporomycetidae</taxon>
        <taxon>Mytilinidiales</taxon>
        <taxon>Argynnaceae</taxon>
        <taxon>Lepidopterella</taxon>
    </lineage>
</organism>
<evidence type="ECO:0000256" key="2">
    <source>
        <dbReference type="ARBA" id="ARBA00012931"/>
    </source>
</evidence>
<dbReference type="OrthoDB" id="6614653at2759"/>